<organism evidence="15 16">
    <name type="scientific">Rhizopogon vinicolor AM-OR11-026</name>
    <dbReference type="NCBI Taxonomy" id="1314800"/>
    <lineage>
        <taxon>Eukaryota</taxon>
        <taxon>Fungi</taxon>
        <taxon>Dikarya</taxon>
        <taxon>Basidiomycota</taxon>
        <taxon>Agaricomycotina</taxon>
        <taxon>Agaricomycetes</taxon>
        <taxon>Agaricomycetidae</taxon>
        <taxon>Boletales</taxon>
        <taxon>Suillineae</taxon>
        <taxon>Rhizopogonaceae</taxon>
        <taxon>Rhizopogon</taxon>
    </lineage>
</organism>
<feature type="region of interest" description="Disordered" evidence="13">
    <location>
        <begin position="391"/>
        <end position="453"/>
    </location>
</feature>
<protein>
    <recommendedName>
        <fullName evidence="12">DNA-(apurinic or apyrimidinic site) endonuclease</fullName>
        <ecNumber evidence="12">3.1.-.-</ecNumber>
    </recommendedName>
</protein>
<feature type="compositionally biased region" description="Low complexity" evidence="13">
    <location>
        <begin position="466"/>
        <end position="482"/>
    </location>
</feature>
<dbReference type="InParanoid" id="A0A1B7N0Z3"/>
<evidence type="ECO:0000256" key="10">
    <source>
        <dbReference type="PIRSR" id="PIRSR604808-3"/>
    </source>
</evidence>
<feature type="compositionally biased region" description="Low complexity" evidence="13">
    <location>
        <begin position="407"/>
        <end position="435"/>
    </location>
</feature>
<dbReference type="GO" id="GO:0008081">
    <property type="term" value="F:phosphoric diester hydrolase activity"/>
    <property type="evidence" value="ECO:0007669"/>
    <property type="project" value="TreeGrafter"/>
</dbReference>
<keyword evidence="4" id="KW-0378">Hydrolase</keyword>
<dbReference type="OrthoDB" id="391817at2759"/>
<comment type="cofactor">
    <cofactor evidence="9 12">
        <name>Mg(2+)</name>
        <dbReference type="ChEBI" id="CHEBI:18420"/>
    </cofactor>
    <cofactor evidence="9 12">
        <name>Mn(2+)</name>
        <dbReference type="ChEBI" id="CHEBI:29035"/>
    </cofactor>
    <text evidence="9 12">Probably binds two magnesium or manganese ions per subunit.</text>
</comment>
<dbReference type="PROSITE" id="PS51999">
    <property type="entry name" value="ZF_GRF"/>
    <property type="match status" value="1"/>
</dbReference>
<feature type="region of interest" description="Disordered" evidence="13">
    <location>
        <begin position="465"/>
        <end position="484"/>
    </location>
</feature>
<evidence type="ECO:0000313" key="16">
    <source>
        <dbReference type="Proteomes" id="UP000092154"/>
    </source>
</evidence>
<feature type="active site" description="Proton acceptor" evidence="8">
    <location>
        <position position="297"/>
    </location>
</feature>
<evidence type="ECO:0000256" key="6">
    <source>
        <dbReference type="ARBA" id="ARBA00022842"/>
    </source>
</evidence>
<feature type="binding site" evidence="9">
    <location>
        <position position="296"/>
    </location>
    <ligand>
        <name>Mg(2+)</name>
        <dbReference type="ChEBI" id="CHEBI:18420"/>
        <label>1</label>
    </ligand>
</feature>
<evidence type="ECO:0000256" key="11">
    <source>
        <dbReference type="PROSITE-ProRule" id="PRU01343"/>
    </source>
</evidence>
<dbReference type="GO" id="GO:0003906">
    <property type="term" value="F:DNA-(apurinic or apyrimidinic site) endonuclease activity"/>
    <property type="evidence" value="ECO:0007669"/>
    <property type="project" value="TreeGrafter"/>
</dbReference>
<feature type="binding site" evidence="9">
    <location>
        <position position="7"/>
    </location>
    <ligand>
        <name>Mg(2+)</name>
        <dbReference type="ChEBI" id="CHEBI:18420"/>
        <label>1</label>
    </ligand>
</feature>
<dbReference type="GO" id="GO:0006284">
    <property type="term" value="P:base-excision repair"/>
    <property type="evidence" value="ECO:0007669"/>
    <property type="project" value="TreeGrafter"/>
</dbReference>
<evidence type="ECO:0000259" key="14">
    <source>
        <dbReference type="PROSITE" id="PS51999"/>
    </source>
</evidence>
<keyword evidence="9" id="KW-0464">Manganese</keyword>
<dbReference type="SUPFAM" id="SSF56219">
    <property type="entry name" value="DNase I-like"/>
    <property type="match status" value="1"/>
</dbReference>
<evidence type="ECO:0000256" key="3">
    <source>
        <dbReference type="ARBA" id="ARBA00022771"/>
    </source>
</evidence>
<dbReference type="Gene3D" id="3.60.10.10">
    <property type="entry name" value="Endonuclease/exonuclease/phosphatase"/>
    <property type="match status" value="1"/>
</dbReference>
<feature type="binding site" evidence="9">
    <location>
        <position position="198"/>
    </location>
    <ligand>
        <name>Mg(2+)</name>
        <dbReference type="ChEBI" id="CHEBI:18420"/>
        <label>1</label>
    </ligand>
</feature>
<dbReference type="InterPro" id="IPR036691">
    <property type="entry name" value="Endo/exonu/phosph_ase_sf"/>
</dbReference>
<keyword evidence="6 9" id="KW-0460">Magnesium</keyword>
<feature type="site" description="Interaction with DNA substrate" evidence="10">
    <location>
        <position position="297"/>
    </location>
</feature>
<dbReference type="PROSITE" id="PS51435">
    <property type="entry name" value="AP_NUCLEASE_F1_4"/>
    <property type="match status" value="1"/>
</dbReference>
<evidence type="ECO:0000313" key="15">
    <source>
        <dbReference type="EMBL" id="OAX38523.1"/>
    </source>
</evidence>
<feature type="site" description="Important for catalytic activity" evidence="10">
    <location>
        <position position="271"/>
    </location>
</feature>
<evidence type="ECO:0000256" key="2">
    <source>
        <dbReference type="ARBA" id="ARBA00022723"/>
    </source>
</evidence>
<dbReference type="EC" id="3.1.-.-" evidence="12"/>
<accession>A0A1B7N0Z3</accession>
<dbReference type="InterPro" id="IPR005135">
    <property type="entry name" value="Endo/exonuclease/phosphatase"/>
</dbReference>
<dbReference type="GO" id="GO:0008311">
    <property type="term" value="F:double-stranded DNA 3'-5' DNA exonuclease activity"/>
    <property type="evidence" value="ECO:0007669"/>
    <property type="project" value="TreeGrafter"/>
</dbReference>
<feature type="binding site" evidence="9">
    <location>
        <position position="196"/>
    </location>
    <ligand>
        <name>Mg(2+)</name>
        <dbReference type="ChEBI" id="CHEBI:18420"/>
        <label>1</label>
    </ligand>
</feature>
<evidence type="ECO:0000256" key="8">
    <source>
        <dbReference type="PIRSR" id="PIRSR604808-1"/>
    </source>
</evidence>
<feature type="binding site" evidence="9">
    <location>
        <position position="42"/>
    </location>
    <ligand>
        <name>Mg(2+)</name>
        <dbReference type="ChEBI" id="CHEBI:18420"/>
        <label>1</label>
    </ligand>
</feature>
<dbReference type="GO" id="GO:0005634">
    <property type="term" value="C:nucleus"/>
    <property type="evidence" value="ECO:0007669"/>
    <property type="project" value="TreeGrafter"/>
</dbReference>
<keyword evidence="3 11" id="KW-0863">Zinc-finger</keyword>
<keyword evidence="5" id="KW-0862">Zinc</keyword>
<keyword evidence="2 9" id="KW-0479">Metal-binding</keyword>
<evidence type="ECO:0000256" key="13">
    <source>
        <dbReference type="SAM" id="MobiDB-lite"/>
    </source>
</evidence>
<dbReference type="Proteomes" id="UP000092154">
    <property type="component" value="Unassembled WGS sequence"/>
</dbReference>
<dbReference type="NCBIfam" id="TIGR00633">
    <property type="entry name" value="xth"/>
    <property type="match status" value="1"/>
</dbReference>
<evidence type="ECO:0000256" key="5">
    <source>
        <dbReference type="ARBA" id="ARBA00022833"/>
    </source>
</evidence>
<dbReference type="CDD" id="cd09088">
    <property type="entry name" value="Ape2-like_AP-endo"/>
    <property type="match status" value="1"/>
</dbReference>
<feature type="active site" evidence="8">
    <location>
        <position position="157"/>
    </location>
</feature>
<keyword evidence="12" id="KW-0227">DNA damage</keyword>
<dbReference type="Pfam" id="PF03372">
    <property type="entry name" value="Exo_endo_phos"/>
    <property type="match status" value="1"/>
</dbReference>
<feature type="domain" description="GRF-type" evidence="14">
    <location>
        <begin position="538"/>
        <end position="599"/>
    </location>
</feature>
<keyword evidence="7" id="KW-0539">Nucleus</keyword>
<feature type="site" description="Transition state stabilizer" evidence="10">
    <location>
        <position position="198"/>
    </location>
</feature>
<reference evidence="15 16" key="1">
    <citation type="submission" date="2016-06" db="EMBL/GenBank/DDBJ databases">
        <title>Comparative genomics of the ectomycorrhizal sister species Rhizopogon vinicolor and Rhizopogon vesiculosus (Basidiomycota: Boletales) reveals a divergence of the mating type B locus.</title>
        <authorList>
            <consortium name="DOE Joint Genome Institute"/>
            <person name="Mujic A.B."/>
            <person name="Kuo A."/>
            <person name="Tritt A."/>
            <person name="Lipzen A."/>
            <person name="Chen C."/>
            <person name="Johnson J."/>
            <person name="Sharma A."/>
            <person name="Barry K."/>
            <person name="Grigoriev I.V."/>
            <person name="Spatafora J.W."/>
        </authorList>
    </citation>
    <scope>NUCLEOTIDE SEQUENCE [LARGE SCALE GENOMIC DNA]</scope>
    <source>
        <strain evidence="15 16">AM-OR11-026</strain>
    </source>
</reference>
<keyword evidence="12" id="KW-0234">DNA repair</keyword>
<feature type="binding site" evidence="9">
    <location>
        <position position="297"/>
    </location>
    <ligand>
        <name>Mg(2+)</name>
        <dbReference type="ChEBI" id="CHEBI:18420"/>
        <label>1</label>
    </ligand>
</feature>
<dbReference type="STRING" id="1314800.A0A1B7N0Z3"/>
<dbReference type="FunCoup" id="A0A1B7N0Z3">
    <property type="interactions" value="691"/>
</dbReference>
<dbReference type="AlphaFoldDB" id="A0A1B7N0Z3"/>
<evidence type="ECO:0000256" key="4">
    <source>
        <dbReference type="ARBA" id="ARBA00022801"/>
    </source>
</evidence>
<evidence type="ECO:0000256" key="12">
    <source>
        <dbReference type="RuleBase" id="RU362131"/>
    </source>
</evidence>
<feature type="active site" description="Proton donor/acceptor" evidence="8">
    <location>
        <position position="196"/>
    </location>
</feature>
<dbReference type="GO" id="GO:0008270">
    <property type="term" value="F:zinc ion binding"/>
    <property type="evidence" value="ECO:0007669"/>
    <property type="project" value="UniProtKB-KW"/>
</dbReference>
<dbReference type="InterPro" id="IPR010666">
    <property type="entry name" value="Znf_GRF"/>
</dbReference>
<gene>
    <name evidence="15" type="ORF">K503DRAFT_741052</name>
</gene>
<keyword evidence="16" id="KW-1185">Reference proteome</keyword>
<dbReference type="PANTHER" id="PTHR22748:SF4">
    <property type="entry name" value="DNA-(APURINIC OR APYRIMIDINIC SITE) ENDONUCLEASE 2"/>
    <property type="match status" value="1"/>
</dbReference>
<dbReference type="PANTHER" id="PTHR22748">
    <property type="entry name" value="AP ENDONUCLEASE"/>
    <property type="match status" value="1"/>
</dbReference>
<evidence type="ECO:0000256" key="1">
    <source>
        <dbReference type="ARBA" id="ARBA00007092"/>
    </source>
</evidence>
<name>A0A1B7N0Z3_9AGAM</name>
<dbReference type="EMBL" id="KV448290">
    <property type="protein sequence ID" value="OAX38523.1"/>
    <property type="molecule type" value="Genomic_DNA"/>
</dbReference>
<dbReference type="InterPro" id="IPR004808">
    <property type="entry name" value="AP_endonuc_1"/>
</dbReference>
<evidence type="ECO:0000256" key="7">
    <source>
        <dbReference type="ARBA" id="ARBA00023242"/>
    </source>
</evidence>
<comment type="similarity">
    <text evidence="1 12">Belongs to the DNA repair enzymes AP/ExoA family.</text>
</comment>
<sequence length="610" mass="67608">MRILSWNINGIRTLPQYHPWNTFTSFQGVLQNLDADIICFQEMKTSRSSLSRGVAIPDHFHAFFSFPQNKGGYSGVAIYTDSRTITPLKAEEGLSGILQPKPPLTSDERISRSYPCAHEMELMPDDQGYTPIDLTALDAEGRALIVDFGLFVLINVYCPNETSDARLPYKMNYHFMLQERVRKLRSEGREVVVVGDINICATLLDHCDGHLASNASTFYDHPARAWFHSWLSPIGCMTDAARTFWPDRKGMYTCWNTKISARETNYGTRVDYILVTSGMLPWIKHGDIQPSLKGSDHCPIYIDLHDQITTDTGQRLSLRDVLLMDGNKPDSPRLAARRWDEYSSKQTLLSAFFGKEKEVMAPDSSVFPSVAPTPDTQSPIVQPVAAHPAVVGFPPPMHPTLKKSTCTSTSQPSAPSPKPQANSISSSQVVLSSGSAKRKATTDNEAKAALKKLKPGQSKLSAFFAQPSTTSPSSQTDSPGQDADQQDYIESDYQFALELSASLENPDSQGSLASAVPSTSQSKTTWSQLMAPIQPPHCIIHGEPAKEYTVNKPGPNKGKTFFLCSRPVGPGYDKGKGERLREEVDHRYRCNFFKWSSDVRREAKDKSLAS</sequence>
<evidence type="ECO:0000256" key="9">
    <source>
        <dbReference type="PIRSR" id="PIRSR604808-2"/>
    </source>
</evidence>
<proteinExistence type="inferred from homology"/>